<dbReference type="Pfam" id="PF13424">
    <property type="entry name" value="TPR_12"/>
    <property type="match status" value="1"/>
</dbReference>
<name>A0A1H6EGT7_9ACTN</name>
<dbReference type="Gene3D" id="3.40.50.300">
    <property type="entry name" value="P-loop containing nucleotide triphosphate hydrolases"/>
    <property type="match status" value="1"/>
</dbReference>
<dbReference type="SUPFAM" id="SSF52540">
    <property type="entry name" value="P-loop containing nucleoside triphosphate hydrolases"/>
    <property type="match status" value="1"/>
</dbReference>
<dbReference type="Proteomes" id="UP000236732">
    <property type="component" value="Unassembled WGS sequence"/>
</dbReference>
<dbReference type="EMBL" id="FNVT01000009">
    <property type="protein sequence ID" value="SEG96025.1"/>
    <property type="molecule type" value="Genomic_DNA"/>
</dbReference>
<dbReference type="AlphaFoldDB" id="A0A1H6EGT7"/>
<dbReference type="RefSeq" id="WP_103959490.1">
    <property type="nucleotide sequence ID" value="NZ_FNVT01000009.1"/>
</dbReference>
<reference evidence="2 3" key="1">
    <citation type="submission" date="2016-10" db="EMBL/GenBank/DDBJ databases">
        <authorList>
            <person name="de Groot N.N."/>
        </authorList>
    </citation>
    <scope>NUCLEOTIDE SEQUENCE [LARGE SCALE GENOMIC DNA]</scope>
    <source>
        <strain evidence="2 3">CGMCC 4.7037</strain>
    </source>
</reference>
<gene>
    <name evidence="2" type="ORF">SAMN05444920_109250</name>
</gene>
<organism evidence="2 3">
    <name type="scientific">Nonomuraea solani</name>
    <dbReference type="NCBI Taxonomy" id="1144553"/>
    <lineage>
        <taxon>Bacteria</taxon>
        <taxon>Bacillati</taxon>
        <taxon>Actinomycetota</taxon>
        <taxon>Actinomycetes</taxon>
        <taxon>Streptosporangiales</taxon>
        <taxon>Streptosporangiaceae</taxon>
        <taxon>Nonomuraea</taxon>
    </lineage>
</organism>
<dbReference type="Gene3D" id="1.25.40.10">
    <property type="entry name" value="Tetratricopeptide repeat domain"/>
    <property type="match status" value="2"/>
</dbReference>
<dbReference type="GO" id="GO:0043531">
    <property type="term" value="F:ADP binding"/>
    <property type="evidence" value="ECO:0007669"/>
    <property type="project" value="InterPro"/>
</dbReference>
<dbReference type="NCBIfam" id="NF040586">
    <property type="entry name" value="FxSxx_TPR"/>
    <property type="match status" value="1"/>
</dbReference>
<dbReference type="InterPro" id="IPR027417">
    <property type="entry name" value="P-loop_NTPase"/>
</dbReference>
<keyword evidence="3" id="KW-1185">Reference proteome</keyword>
<dbReference type="InterPro" id="IPR002182">
    <property type="entry name" value="NB-ARC"/>
</dbReference>
<dbReference type="InterPro" id="IPR011990">
    <property type="entry name" value="TPR-like_helical_dom_sf"/>
</dbReference>
<protein>
    <submittedName>
        <fullName evidence="2">Tetratricopeptide repeat-containing protein</fullName>
    </submittedName>
</protein>
<dbReference type="InterPro" id="IPR053137">
    <property type="entry name" value="NLR-like"/>
</dbReference>
<dbReference type="SUPFAM" id="SSF48452">
    <property type="entry name" value="TPR-like"/>
    <property type="match status" value="2"/>
</dbReference>
<feature type="domain" description="NB-ARC" evidence="1">
    <location>
        <begin position="141"/>
        <end position="290"/>
    </location>
</feature>
<dbReference type="PANTHER" id="PTHR46082:SF6">
    <property type="entry name" value="AAA+ ATPASE DOMAIN-CONTAINING PROTEIN-RELATED"/>
    <property type="match status" value="1"/>
</dbReference>
<dbReference type="PANTHER" id="PTHR46082">
    <property type="entry name" value="ATP/GTP-BINDING PROTEIN-RELATED"/>
    <property type="match status" value="1"/>
</dbReference>
<proteinExistence type="predicted"/>
<accession>A0A1H6EGT7</accession>
<evidence type="ECO:0000313" key="3">
    <source>
        <dbReference type="Proteomes" id="UP000236732"/>
    </source>
</evidence>
<dbReference type="Pfam" id="PF00931">
    <property type="entry name" value="NB-ARC"/>
    <property type="match status" value="1"/>
</dbReference>
<sequence length="894" mass="96735">MSRPESTTARYAAALRALHEAAGAPDGGVLRRQAAAQVPPLKVAAASWSDWRNGRNVPVNPGVARWLVAFLTERARQRSPEFTAPPPEWWERTRVQALLERREGTGRGGRPARRDTASSWVVRRSRVGVIPPAADCLQRRAAIDRLARAAKRGGVVLTGMGGIGKTQLAAAYARQVWQRQDVDVLVWVPATARPQIVAGYAQAAATLGLGEQARDAEDAAQRFLAWTQTAPVPWLLVLDDVQDPADVRGLWPFPQESAGQMVVTTRRRDAVLSGQGRRRLDIAVFTPAEARAYLAAKLAAHAPSRAEPERELDGLAADLGYLPLALAQGVSYLIDADLECAAYRRRLADRRRTLAEVMPDDSGLPDDHRTIVAAAWSLGIQHADQARPAGIARPLLTVAALLEPNGIPEPVMTSPPVLAHLAAQRGRAVSAEDAYDGLRALHRLSLIDHAPDTPHRAVRVHQLIQRAVREFPTPGSRDALAVTVADALMSAWPTADAAEPVLTQALRACAGALHDHAGPALWRPGPHPVLFEAGRSLQEDGFGKAAIAYWGDLVANAVDRLCPDHVDTLRLRDNLAYSRGRAGDSAGAVAELEELLADSVRVLGPDHPVTLAVRQNLAAQRSDTGNSAGAIAELEELLADSVRVLGPEHTEILAIRHRLAYAKGEAGAASEAVEILEQVYEARVRVLGPDHTQTLIALNHLAYWRGKSGDTARACADLKRLLGDCLRVLGPDHPETLDTRGQLAWWRWEAGDPATAVTELELLLADSTRVLGADHRDTLVIRHNLNCLYGEAGDLDRALRGLRAVLRDRRGVLGPDHPDTLLTRYNHAVFRARSGDAATGTAELRALLADRVRVLGPDHPQVRETRHELALWTDAQAGDSLRRHVRTSPGGSPG</sequence>
<dbReference type="Pfam" id="PF13374">
    <property type="entry name" value="TPR_10"/>
    <property type="match status" value="3"/>
</dbReference>
<dbReference type="OrthoDB" id="3885120at2"/>
<evidence type="ECO:0000313" key="2">
    <source>
        <dbReference type="EMBL" id="SEG96025.1"/>
    </source>
</evidence>
<evidence type="ECO:0000259" key="1">
    <source>
        <dbReference type="Pfam" id="PF00931"/>
    </source>
</evidence>